<organism evidence="2 3">
    <name type="scientific">Colletotrichum sublineola</name>
    <name type="common">Sorghum anthracnose fungus</name>
    <dbReference type="NCBI Taxonomy" id="1173701"/>
    <lineage>
        <taxon>Eukaryota</taxon>
        <taxon>Fungi</taxon>
        <taxon>Dikarya</taxon>
        <taxon>Ascomycota</taxon>
        <taxon>Pezizomycotina</taxon>
        <taxon>Sordariomycetes</taxon>
        <taxon>Hypocreomycetidae</taxon>
        <taxon>Glomerellales</taxon>
        <taxon>Glomerellaceae</taxon>
        <taxon>Colletotrichum</taxon>
        <taxon>Colletotrichum graminicola species complex</taxon>
    </lineage>
</organism>
<dbReference type="HOGENOM" id="CLU_593138_0_0_1"/>
<protein>
    <submittedName>
        <fullName evidence="2">Uncharacterized protein</fullName>
    </submittedName>
</protein>
<feature type="region of interest" description="Disordered" evidence="1">
    <location>
        <begin position="219"/>
        <end position="322"/>
    </location>
</feature>
<feature type="compositionally biased region" description="Basic and acidic residues" evidence="1">
    <location>
        <begin position="303"/>
        <end position="319"/>
    </location>
</feature>
<evidence type="ECO:0000256" key="1">
    <source>
        <dbReference type="SAM" id="MobiDB-lite"/>
    </source>
</evidence>
<feature type="region of interest" description="Disordered" evidence="1">
    <location>
        <begin position="1"/>
        <end position="33"/>
    </location>
</feature>
<dbReference type="eggNOG" id="ENOG502RAEH">
    <property type="taxonomic scope" value="Eukaryota"/>
</dbReference>
<dbReference type="AlphaFoldDB" id="A0A066WUU3"/>
<proteinExistence type="predicted"/>
<accession>A0A066WUU3</accession>
<name>A0A066WUU3_COLSU</name>
<dbReference type="EMBL" id="JMSE01001512">
    <property type="protein sequence ID" value="KDN60457.1"/>
    <property type="molecule type" value="Genomic_DNA"/>
</dbReference>
<evidence type="ECO:0000313" key="3">
    <source>
        <dbReference type="Proteomes" id="UP000027238"/>
    </source>
</evidence>
<sequence>MAPGLPSSINSSLSHSAAAPHTSKPHPPAAAVNTANTNNARLNDAADKLITVVADSRQRVVEAWNGFVEAYSDKIDQLDAAVRLDVLPFPSWLRGRIAQDQLRGILRAVFSHHWDAKVANKRNETAYRIKAATHLGLDSHWNLHLFFGHATVASRTCWLNLPHNIDALALFSRVLRVRGTGPNYLRQLFRPREFTIAKKAVNPAPVTLTKSRGKEIINKASSSSAAAATRDIDQHQVGRTDSVSNDEEECHTPQEFSYSHTKRFRDRKITSHASDDDDAFQDSGFFSGMGEETPRSGSDTGSDAERSSASPRKEAKDDTEVQQVLDEVQQVGTFDRIRAQLEEDRIYATEASRDKRESEDRIAQLRIQTLARLQAIEEQTGGCIDEEDEWCSISKANAEAIGLQQQIDKDMALLVWRKRVADRALEAGRAKRPRVREAVKNLRDALQALQKASKEPLLPRR</sequence>
<keyword evidence="3" id="KW-1185">Reference proteome</keyword>
<dbReference type="OMA" id="WIERCTS"/>
<dbReference type="Proteomes" id="UP000027238">
    <property type="component" value="Unassembled WGS sequence"/>
</dbReference>
<feature type="compositionally biased region" description="Low complexity" evidence="1">
    <location>
        <begin position="7"/>
        <end position="19"/>
    </location>
</feature>
<evidence type="ECO:0000313" key="2">
    <source>
        <dbReference type="EMBL" id="KDN60457.1"/>
    </source>
</evidence>
<dbReference type="OrthoDB" id="4846584at2759"/>
<comment type="caution">
    <text evidence="2">The sequence shown here is derived from an EMBL/GenBank/DDBJ whole genome shotgun (WGS) entry which is preliminary data.</text>
</comment>
<gene>
    <name evidence="2" type="ORF">CSUB01_12265</name>
</gene>
<reference evidence="3" key="1">
    <citation type="journal article" date="2014" name="Genome Announc.">
        <title>Draft genome sequence of Colletotrichum sublineola, a destructive pathogen of cultivated sorghum.</title>
        <authorList>
            <person name="Baroncelli R."/>
            <person name="Sanz-Martin J.M."/>
            <person name="Rech G.E."/>
            <person name="Sukno S.A."/>
            <person name="Thon M.R."/>
        </authorList>
    </citation>
    <scope>NUCLEOTIDE SEQUENCE [LARGE SCALE GENOMIC DNA]</scope>
    <source>
        <strain evidence="3">TX430BB</strain>
    </source>
</reference>